<dbReference type="AlphaFoldDB" id="A0A368K7G2"/>
<evidence type="ECO:0000256" key="8">
    <source>
        <dbReference type="ARBA" id="ARBA00023284"/>
    </source>
</evidence>
<dbReference type="PANTHER" id="PTHR42737">
    <property type="entry name" value="GLUTATHIONE REDUCTASE"/>
    <property type="match status" value="1"/>
</dbReference>
<evidence type="ECO:0000256" key="13">
    <source>
        <dbReference type="RuleBase" id="RU003691"/>
    </source>
</evidence>
<reference evidence="17 18" key="1">
    <citation type="submission" date="2018-07" db="EMBL/GenBank/DDBJ databases">
        <title>The draft genome of Phyllobacterium salinisoli.</title>
        <authorList>
            <person name="Liu L."/>
            <person name="Li L."/>
            <person name="Zhang X."/>
            <person name="Liang L."/>
        </authorList>
    </citation>
    <scope>NUCLEOTIDE SEQUENCE [LARGE SCALE GENOMIC DNA]</scope>
    <source>
        <strain evidence="17 18">LLAN61</strain>
    </source>
</reference>
<comment type="subunit">
    <text evidence="2">Homodimer.</text>
</comment>
<dbReference type="PANTHER" id="PTHR42737:SF2">
    <property type="entry name" value="GLUTATHIONE REDUCTASE"/>
    <property type="match status" value="1"/>
</dbReference>
<dbReference type="GO" id="GO:0050661">
    <property type="term" value="F:NADP binding"/>
    <property type="evidence" value="ECO:0007669"/>
    <property type="project" value="InterPro"/>
</dbReference>
<dbReference type="PIRSF" id="PIRSF000350">
    <property type="entry name" value="Mercury_reductase_MerA"/>
    <property type="match status" value="1"/>
</dbReference>
<keyword evidence="11" id="KW-0547">Nucleotide-binding</keyword>
<keyword evidence="18" id="KW-1185">Reference proteome</keyword>
<comment type="catalytic activity">
    <reaction evidence="9 14">
        <text>2 glutathione + NADP(+) = glutathione disulfide + NADPH + H(+)</text>
        <dbReference type="Rhea" id="RHEA:11740"/>
        <dbReference type="ChEBI" id="CHEBI:15378"/>
        <dbReference type="ChEBI" id="CHEBI:57783"/>
        <dbReference type="ChEBI" id="CHEBI:57925"/>
        <dbReference type="ChEBI" id="CHEBI:58297"/>
        <dbReference type="ChEBI" id="CHEBI:58349"/>
        <dbReference type="EC" id="1.8.1.7"/>
    </reaction>
</comment>
<comment type="function">
    <text evidence="14">Catalyzes the reduction of glutathione disulfide (GSSG) to reduced glutathione (GSH).</text>
</comment>
<sequence>MVSYDYDLFVIGGGSGGVRAGRLAGAMGKRVGLAEEYRMGGTCVIRGCVPKKLFVYASQFSEHFEDAAGYGWSVGETSFDWQTLIANKDREIDRLEGLYRKGLDNSKVEIFDSRAVLVDEHTIEIVSSRKRVTAEQILIATGARPNPHAALPGHELCINSNEAFHLAELPKSIVIAGGGYIAVEFANIFHGLGVETTLVYRGLEILQRFDGDLRRLLHEAMEAKGIRVLCSEVFERVSQRTDGRLDVMLSGGEILLVDQAMLALGRIPNTEGLGLEKAGVETDILGAVHVDEFSRTNVPHIWAVGDVTNRVQLTPVAIHEAMCFLQTAFKNNPTKPDHQLIATAVFSQPEIGTIGLSEEEAAEKYPEVEIYRAHFRPMKNTLSGRQEKMLTKLVVDGQTRRVLGAHILGPDAGEMAQLLGIALKAGATKDDFDRTMAVHPTAAEELVTMYQPTYRIVNGERV</sequence>
<dbReference type="GO" id="GO:0006749">
    <property type="term" value="P:glutathione metabolic process"/>
    <property type="evidence" value="ECO:0007669"/>
    <property type="project" value="InterPro"/>
</dbReference>
<evidence type="ECO:0000259" key="16">
    <source>
        <dbReference type="Pfam" id="PF07992"/>
    </source>
</evidence>
<comment type="cofactor">
    <cofactor evidence="11">
        <name>FAD</name>
        <dbReference type="ChEBI" id="CHEBI:57692"/>
    </cofactor>
    <text evidence="11">Binds 1 FAD per subunit.</text>
</comment>
<name>A0A368K7G2_9HYPH</name>
<comment type="similarity">
    <text evidence="1 13">Belongs to the class-I pyridine nucleotide-disulfide oxidoreductase family.</text>
</comment>
<feature type="disulfide bond" description="Redox-active" evidence="12">
    <location>
        <begin position="43"/>
        <end position="48"/>
    </location>
</feature>
<feature type="binding site" evidence="11">
    <location>
        <begin position="177"/>
        <end position="184"/>
    </location>
    <ligand>
        <name>NAD(+)</name>
        <dbReference type="ChEBI" id="CHEBI:57540"/>
    </ligand>
</feature>
<feature type="active site" description="Proton acceptor" evidence="10">
    <location>
        <position position="439"/>
    </location>
</feature>
<dbReference type="Proteomes" id="UP000253420">
    <property type="component" value="Unassembled WGS sequence"/>
</dbReference>
<keyword evidence="3 13" id="KW-0285">Flavoprotein</keyword>
<dbReference type="InterPro" id="IPR001100">
    <property type="entry name" value="Pyr_nuc-diS_OxRdtase"/>
</dbReference>
<evidence type="ECO:0000256" key="14">
    <source>
        <dbReference type="RuleBase" id="RU365040"/>
    </source>
</evidence>
<dbReference type="NCBIfam" id="NF004776">
    <property type="entry name" value="PRK06116.1"/>
    <property type="match status" value="1"/>
</dbReference>
<protein>
    <recommendedName>
        <fullName evidence="14">Glutathione reductase</fullName>
        <shortName evidence="14">GRase</shortName>
        <ecNumber evidence="14">1.8.1.7</ecNumber>
    </recommendedName>
</protein>
<dbReference type="Gene3D" id="3.50.50.60">
    <property type="entry name" value="FAD/NAD(P)-binding domain"/>
    <property type="match status" value="2"/>
</dbReference>
<dbReference type="Pfam" id="PF07992">
    <property type="entry name" value="Pyr_redox_2"/>
    <property type="match status" value="1"/>
</dbReference>
<dbReference type="PRINTS" id="PR00411">
    <property type="entry name" value="PNDRDTASEI"/>
</dbReference>
<evidence type="ECO:0000256" key="7">
    <source>
        <dbReference type="ARBA" id="ARBA00023157"/>
    </source>
</evidence>
<dbReference type="EMBL" id="QOZG01000001">
    <property type="protein sequence ID" value="RCS25289.1"/>
    <property type="molecule type" value="Genomic_DNA"/>
</dbReference>
<dbReference type="Pfam" id="PF02852">
    <property type="entry name" value="Pyr_redox_dim"/>
    <property type="match status" value="1"/>
</dbReference>
<feature type="domain" description="FAD/NAD(P)-binding" evidence="16">
    <location>
        <begin position="6"/>
        <end position="321"/>
    </location>
</feature>
<dbReference type="SUPFAM" id="SSF51905">
    <property type="entry name" value="FAD/NAD(P)-binding domain"/>
    <property type="match status" value="1"/>
</dbReference>
<feature type="binding site" evidence="11">
    <location>
        <position position="52"/>
    </location>
    <ligand>
        <name>FAD</name>
        <dbReference type="ChEBI" id="CHEBI:57692"/>
    </ligand>
</feature>
<evidence type="ECO:0000313" key="18">
    <source>
        <dbReference type="Proteomes" id="UP000253420"/>
    </source>
</evidence>
<evidence type="ECO:0000256" key="3">
    <source>
        <dbReference type="ARBA" id="ARBA00022630"/>
    </source>
</evidence>
<dbReference type="GO" id="GO:0034599">
    <property type="term" value="P:cellular response to oxidative stress"/>
    <property type="evidence" value="ECO:0007669"/>
    <property type="project" value="TreeGrafter"/>
</dbReference>
<dbReference type="PROSITE" id="PS00076">
    <property type="entry name" value="PYRIDINE_REDOX_1"/>
    <property type="match status" value="1"/>
</dbReference>
<dbReference type="InterPro" id="IPR023753">
    <property type="entry name" value="FAD/NAD-binding_dom"/>
</dbReference>
<dbReference type="InterPro" id="IPR012999">
    <property type="entry name" value="Pyr_OxRdtase_I_AS"/>
</dbReference>
<keyword evidence="8 13" id="KW-0676">Redox-active center</keyword>
<dbReference type="InterPro" id="IPR036188">
    <property type="entry name" value="FAD/NAD-bd_sf"/>
</dbReference>
<dbReference type="GO" id="GO:0050660">
    <property type="term" value="F:flavin adenine dinucleotide binding"/>
    <property type="evidence" value="ECO:0007669"/>
    <property type="project" value="InterPro"/>
</dbReference>
<evidence type="ECO:0000256" key="2">
    <source>
        <dbReference type="ARBA" id="ARBA00011738"/>
    </source>
</evidence>
<evidence type="ECO:0000256" key="5">
    <source>
        <dbReference type="ARBA" id="ARBA00022857"/>
    </source>
</evidence>
<comment type="caution">
    <text evidence="17">The sequence shown here is derived from an EMBL/GenBank/DDBJ whole genome shotgun (WGS) entry which is preliminary data.</text>
</comment>
<dbReference type="GO" id="GO:0004362">
    <property type="term" value="F:glutathione-disulfide reductase (NADPH) activity"/>
    <property type="evidence" value="ECO:0007669"/>
    <property type="project" value="UniProtKB-EC"/>
</dbReference>
<keyword evidence="4 11" id="KW-0274">FAD</keyword>
<evidence type="ECO:0000256" key="11">
    <source>
        <dbReference type="PIRSR" id="PIRSR000350-3"/>
    </source>
</evidence>
<gene>
    <name evidence="17" type="primary">gor</name>
    <name evidence="17" type="ORF">DUT91_00220</name>
</gene>
<dbReference type="NCBIfam" id="TIGR01424">
    <property type="entry name" value="gluta_reduc_2"/>
    <property type="match status" value="1"/>
</dbReference>
<evidence type="ECO:0000256" key="10">
    <source>
        <dbReference type="PIRSR" id="PIRSR000350-2"/>
    </source>
</evidence>
<dbReference type="EC" id="1.8.1.7" evidence="14"/>
<dbReference type="GO" id="GO:0045454">
    <property type="term" value="P:cell redox homeostasis"/>
    <property type="evidence" value="ECO:0007669"/>
    <property type="project" value="InterPro"/>
</dbReference>
<dbReference type="InterPro" id="IPR006324">
    <property type="entry name" value="GSHR"/>
</dbReference>
<evidence type="ECO:0000256" key="4">
    <source>
        <dbReference type="ARBA" id="ARBA00022827"/>
    </source>
</evidence>
<dbReference type="SUPFAM" id="SSF55424">
    <property type="entry name" value="FAD/NAD-linked reductases, dimerisation (C-terminal) domain"/>
    <property type="match status" value="1"/>
</dbReference>
<evidence type="ECO:0000256" key="12">
    <source>
        <dbReference type="PIRSR" id="PIRSR000350-4"/>
    </source>
</evidence>
<evidence type="ECO:0000256" key="9">
    <source>
        <dbReference type="ARBA" id="ARBA00049142"/>
    </source>
</evidence>
<dbReference type="InterPro" id="IPR016156">
    <property type="entry name" value="FAD/NAD-linked_Rdtase_dimer_sf"/>
</dbReference>
<dbReference type="RefSeq" id="WP_114438383.1">
    <property type="nucleotide sequence ID" value="NZ_QOZG01000001.1"/>
</dbReference>
<proteinExistence type="inferred from homology"/>
<keyword evidence="7" id="KW-1015">Disulfide bond</keyword>
<keyword evidence="11" id="KW-0520">NAD</keyword>
<dbReference type="InterPro" id="IPR004099">
    <property type="entry name" value="Pyr_nucl-diS_OxRdtase_dimer"/>
</dbReference>
<feature type="binding site" evidence="11">
    <location>
        <position position="265"/>
    </location>
    <ligand>
        <name>NAD(+)</name>
        <dbReference type="ChEBI" id="CHEBI:57540"/>
    </ligand>
</feature>
<feature type="domain" description="Pyridine nucleotide-disulphide oxidoreductase dimerisation" evidence="15">
    <location>
        <begin position="341"/>
        <end position="449"/>
    </location>
</feature>
<evidence type="ECO:0000256" key="6">
    <source>
        <dbReference type="ARBA" id="ARBA00023002"/>
    </source>
</evidence>
<dbReference type="InterPro" id="IPR046952">
    <property type="entry name" value="GSHR/TRXR-like"/>
</dbReference>
<evidence type="ECO:0000256" key="1">
    <source>
        <dbReference type="ARBA" id="ARBA00007532"/>
    </source>
</evidence>
<organism evidence="17 18">
    <name type="scientific">Phyllobacterium salinisoli</name>
    <dbReference type="NCBI Taxonomy" id="1899321"/>
    <lineage>
        <taxon>Bacteria</taxon>
        <taxon>Pseudomonadati</taxon>
        <taxon>Pseudomonadota</taxon>
        <taxon>Alphaproteobacteria</taxon>
        <taxon>Hyphomicrobiales</taxon>
        <taxon>Phyllobacteriaceae</taxon>
        <taxon>Phyllobacterium</taxon>
    </lineage>
</organism>
<dbReference type="PRINTS" id="PR00368">
    <property type="entry name" value="FADPNR"/>
</dbReference>
<keyword evidence="6 13" id="KW-0560">Oxidoreductase</keyword>
<dbReference type="GO" id="GO:0005829">
    <property type="term" value="C:cytosol"/>
    <property type="evidence" value="ECO:0007669"/>
    <property type="project" value="TreeGrafter"/>
</dbReference>
<evidence type="ECO:0000259" key="15">
    <source>
        <dbReference type="Pfam" id="PF02852"/>
    </source>
</evidence>
<dbReference type="Gene3D" id="3.30.390.30">
    <property type="match status" value="1"/>
</dbReference>
<keyword evidence="5 14" id="KW-0521">NADP</keyword>
<evidence type="ECO:0000313" key="17">
    <source>
        <dbReference type="EMBL" id="RCS25289.1"/>
    </source>
</evidence>
<feature type="binding site" evidence="11">
    <location>
        <position position="306"/>
    </location>
    <ligand>
        <name>FAD</name>
        <dbReference type="ChEBI" id="CHEBI:57692"/>
    </ligand>
</feature>
<dbReference type="OrthoDB" id="9781772at2"/>
<accession>A0A368K7G2</accession>